<evidence type="ECO:0000313" key="3">
    <source>
        <dbReference type="EMBL" id="CQD15108.1"/>
    </source>
</evidence>
<dbReference type="PANTHER" id="PTHR46268">
    <property type="entry name" value="STRESS RESPONSE PROTEIN NHAX"/>
    <property type="match status" value="1"/>
</dbReference>
<dbReference type="EMBL" id="CTEE01000001">
    <property type="protein sequence ID" value="CQD15108.1"/>
    <property type="molecule type" value="Genomic_DNA"/>
</dbReference>
<dbReference type="AlphaFoldDB" id="A0A0E4CNT2"/>
<dbReference type="InterPro" id="IPR006016">
    <property type="entry name" value="UspA"/>
</dbReference>
<organism evidence="3 4">
    <name type="scientific">Mycobacterium lentiflavum</name>
    <dbReference type="NCBI Taxonomy" id="141349"/>
    <lineage>
        <taxon>Bacteria</taxon>
        <taxon>Bacillati</taxon>
        <taxon>Actinomycetota</taxon>
        <taxon>Actinomycetes</taxon>
        <taxon>Mycobacteriales</taxon>
        <taxon>Mycobacteriaceae</taxon>
        <taxon>Mycobacterium</taxon>
        <taxon>Mycobacterium simiae complex</taxon>
    </lineage>
</organism>
<feature type="domain" description="UspA" evidence="2">
    <location>
        <begin position="8"/>
        <end position="140"/>
    </location>
</feature>
<proteinExistence type="inferred from homology"/>
<dbReference type="SUPFAM" id="SSF52402">
    <property type="entry name" value="Adenine nucleotide alpha hydrolases-like"/>
    <property type="match status" value="2"/>
</dbReference>
<dbReference type="OrthoDB" id="4614783at2"/>
<dbReference type="Proteomes" id="UP000199251">
    <property type="component" value="Unassembled WGS sequence"/>
</dbReference>
<evidence type="ECO:0000256" key="1">
    <source>
        <dbReference type="ARBA" id="ARBA00008791"/>
    </source>
</evidence>
<reference evidence="3 4" key="1">
    <citation type="submission" date="2015-03" db="EMBL/GenBank/DDBJ databases">
        <authorList>
            <person name="Urmite Genomes"/>
        </authorList>
    </citation>
    <scope>NUCLEOTIDE SEQUENCE [LARGE SCALE GENOMIC DNA]</scope>
    <source>
        <strain evidence="3 4">CSUR P1491</strain>
    </source>
</reference>
<dbReference type="Gene3D" id="3.40.50.620">
    <property type="entry name" value="HUPs"/>
    <property type="match status" value="2"/>
</dbReference>
<protein>
    <submittedName>
        <fullName evidence="3">Universal stress protein family protein</fullName>
    </submittedName>
</protein>
<dbReference type="RefSeq" id="WP_090602873.1">
    <property type="nucleotide sequence ID" value="NZ_CTEE01000001.1"/>
</dbReference>
<sequence length="271" mass="28752">MNRPQSSQRVVVGIDGSDAAINAARWAVAEAISRDVPLRLVHAIPERESDGTARDDSLDLEYGETALRAACAAVNAMGKQVKVETDLVRGSIGNALIDESAHAAMVCLGSIGIGRVARRVLGSTAATVAEKAHCPVAIIRHNRDGEDVGSGWVAVVVDDKPDNDAVLEHGFREARLRDAPVLAMGVWRWGLGEIPYSQLDQRLSAWVSEYREVHVLPAAARSGAAEFLSSTTEPVQLAVVDSSDADKVASMVGPVNPHFGHTGCSVLVVRP</sequence>
<name>A0A0E4CNT2_MYCLN</name>
<evidence type="ECO:0000313" key="4">
    <source>
        <dbReference type="Proteomes" id="UP000199251"/>
    </source>
</evidence>
<accession>A0A0E4CNT2</accession>
<gene>
    <name evidence="3" type="ORF">BN1232_03222</name>
</gene>
<dbReference type="Pfam" id="PF00582">
    <property type="entry name" value="Usp"/>
    <property type="match status" value="1"/>
</dbReference>
<comment type="similarity">
    <text evidence="1">Belongs to the universal stress protein A family.</text>
</comment>
<dbReference type="PRINTS" id="PR01438">
    <property type="entry name" value="UNVRSLSTRESS"/>
</dbReference>
<evidence type="ECO:0000259" key="2">
    <source>
        <dbReference type="Pfam" id="PF00582"/>
    </source>
</evidence>
<dbReference type="InterPro" id="IPR006015">
    <property type="entry name" value="Universal_stress_UspA"/>
</dbReference>
<dbReference type="InterPro" id="IPR014729">
    <property type="entry name" value="Rossmann-like_a/b/a_fold"/>
</dbReference>
<dbReference type="STRING" id="141349.BN1232_03222"/>
<dbReference type="PANTHER" id="PTHR46268:SF6">
    <property type="entry name" value="UNIVERSAL STRESS PROTEIN UP12"/>
    <property type="match status" value="1"/>
</dbReference>